<name>A0ACC2ITS3_9PLEO</name>
<evidence type="ECO:0000313" key="1">
    <source>
        <dbReference type="EMBL" id="KAJ8118624.1"/>
    </source>
</evidence>
<dbReference type="Proteomes" id="UP001153331">
    <property type="component" value="Unassembled WGS sequence"/>
</dbReference>
<proteinExistence type="predicted"/>
<organism evidence="1 2">
    <name type="scientific">Boeremia exigua</name>
    <dbReference type="NCBI Taxonomy" id="749465"/>
    <lineage>
        <taxon>Eukaryota</taxon>
        <taxon>Fungi</taxon>
        <taxon>Dikarya</taxon>
        <taxon>Ascomycota</taxon>
        <taxon>Pezizomycotina</taxon>
        <taxon>Dothideomycetes</taxon>
        <taxon>Pleosporomycetidae</taxon>
        <taxon>Pleosporales</taxon>
        <taxon>Pleosporineae</taxon>
        <taxon>Didymellaceae</taxon>
        <taxon>Boeremia</taxon>
    </lineage>
</organism>
<reference evidence="1" key="1">
    <citation type="submission" date="2022-11" db="EMBL/GenBank/DDBJ databases">
        <title>Genome Sequence of Boeremia exigua.</title>
        <authorList>
            <person name="Buettner E."/>
        </authorList>
    </citation>
    <scope>NUCLEOTIDE SEQUENCE</scope>
    <source>
        <strain evidence="1">CU02</strain>
    </source>
</reference>
<comment type="caution">
    <text evidence="1">The sequence shown here is derived from an EMBL/GenBank/DDBJ whole genome shotgun (WGS) entry which is preliminary data.</text>
</comment>
<keyword evidence="2" id="KW-1185">Reference proteome</keyword>
<evidence type="ECO:0000313" key="2">
    <source>
        <dbReference type="Proteomes" id="UP001153331"/>
    </source>
</evidence>
<gene>
    <name evidence="1" type="ORF">OPT61_g421</name>
</gene>
<sequence length="156" mass="17548">MWKLRQSAWVVGRPAVPGFNVCKLRAPPSTSAHCLSARLRHCNHCASRPTCANRLERSVIANVTTVEHFQPERLAVRQSGTNLEGQMAQFESRERLPALHLRASNLRTLTKAAEENMTACMQKGFKRASVSKMPLRSMPVKATRVRNQTDIRARLC</sequence>
<dbReference type="EMBL" id="JAPHNI010000014">
    <property type="protein sequence ID" value="KAJ8118624.1"/>
    <property type="molecule type" value="Genomic_DNA"/>
</dbReference>
<protein>
    <submittedName>
        <fullName evidence="1">Uncharacterized protein</fullName>
    </submittedName>
</protein>
<accession>A0ACC2ITS3</accession>